<dbReference type="PANTHER" id="PTHR22765">
    <property type="entry name" value="RING FINGER AND PROTEASE ASSOCIATED DOMAIN-CONTAINING"/>
    <property type="match status" value="1"/>
</dbReference>
<keyword evidence="1" id="KW-0862">Zinc</keyword>
<name>A0A507BWE8_9FUNG</name>
<evidence type="ECO:0000256" key="2">
    <source>
        <dbReference type="SAM" id="MobiDB-lite"/>
    </source>
</evidence>
<dbReference type="InterPro" id="IPR001841">
    <property type="entry name" value="Znf_RING"/>
</dbReference>
<dbReference type="AlphaFoldDB" id="A0A507BWE8"/>
<dbReference type="SUPFAM" id="SSF57850">
    <property type="entry name" value="RING/U-box"/>
    <property type="match status" value="1"/>
</dbReference>
<evidence type="ECO:0000313" key="5">
    <source>
        <dbReference type="Proteomes" id="UP000317494"/>
    </source>
</evidence>
<reference evidence="4 5" key="1">
    <citation type="journal article" date="2019" name="Sci. Rep.">
        <title>Comparative genomics of chytrid fungi reveal insights into the obligate biotrophic and pathogenic lifestyle of Synchytrium endobioticum.</title>
        <authorList>
            <person name="van de Vossenberg B.T.L.H."/>
            <person name="Warris S."/>
            <person name="Nguyen H.D.T."/>
            <person name="van Gent-Pelzer M.P.E."/>
            <person name="Joly D.L."/>
            <person name="van de Geest H.C."/>
            <person name="Bonants P.J.M."/>
            <person name="Smith D.S."/>
            <person name="Levesque C.A."/>
            <person name="van der Lee T.A.J."/>
        </authorList>
    </citation>
    <scope>NUCLEOTIDE SEQUENCE [LARGE SCALE GENOMIC DNA]</scope>
    <source>
        <strain evidence="4 5">MB42</strain>
    </source>
</reference>
<dbReference type="InterPro" id="IPR051826">
    <property type="entry name" value="E3_ubiquitin-ligase_domain"/>
</dbReference>
<dbReference type="STRING" id="286115.A0A507BWE8"/>
<dbReference type="SMART" id="SM00184">
    <property type="entry name" value="RING"/>
    <property type="match status" value="1"/>
</dbReference>
<dbReference type="PROSITE" id="PS50089">
    <property type="entry name" value="ZF_RING_2"/>
    <property type="match status" value="1"/>
</dbReference>
<dbReference type="PANTHER" id="PTHR22765:SF183">
    <property type="entry name" value="OS06G0534800 PROTEIN"/>
    <property type="match status" value="1"/>
</dbReference>
<dbReference type="VEuPathDB" id="FungiDB:SeMB42_g07793"/>
<dbReference type="Gene3D" id="3.30.40.10">
    <property type="entry name" value="Zinc/RING finger domain, C3HC4 (zinc finger)"/>
    <property type="match status" value="1"/>
</dbReference>
<feature type="domain" description="RING-type" evidence="3">
    <location>
        <begin position="400"/>
        <end position="443"/>
    </location>
</feature>
<dbReference type="GO" id="GO:0061630">
    <property type="term" value="F:ubiquitin protein ligase activity"/>
    <property type="evidence" value="ECO:0007669"/>
    <property type="project" value="TreeGrafter"/>
</dbReference>
<accession>A0A507BWE8</accession>
<keyword evidence="1" id="KW-0863">Zinc-finger</keyword>
<keyword evidence="1" id="KW-0479">Metal-binding</keyword>
<dbReference type="EMBL" id="QEAN01000627">
    <property type="protein sequence ID" value="TPX31219.1"/>
    <property type="molecule type" value="Genomic_DNA"/>
</dbReference>
<dbReference type="Pfam" id="PF13639">
    <property type="entry name" value="zf-RING_2"/>
    <property type="match status" value="1"/>
</dbReference>
<dbReference type="GO" id="GO:0006511">
    <property type="term" value="P:ubiquitin-dependent protein catabolic process"/>
    <property type="evidence" value="ECO:0007669"/>
    <property type="project" value="TreeGrafter"/>
</dbReference>
<dbReference type="GO" id="GO:0016020">
    <property type="term" value="C:membrane"/>
    <property type="evidence" value="ECO:0007669"/>
    <property type="project" value="TreeGrafter"/>
</dbReference>
<comment type="caution">
    <text evidence="4">The sequence shown here is derived from an EMBL/GenBank/DDBJ whole genome shotgun (WGS) entry which is preliminary data.</text>
</comment>
<dbReference type="Proteomes" id="UP000317494">
    <property type="component" value="Unassembled WGS sequence"/>
</dbReference>
<organism evidence="4 5">
    <name type="scientific">Synchytrium endobioticum</name>
    <dbReference type="NCBI Taxonomy" id="286115"/>
    <lineage>
        <taxon>Eukaryota</taxon>
        <taxon>Fungi</taxon>
        <taxon>Fungi incertae sedis</taxon>
        <taxon>Chytridiomycota</taxon>
        <taxon>Chytridiomycota incertae sedis</taxon>
        <taxon>Chytridiomycetes</taxon>
        <taxon>Synchytriales</taxon>
        <taxon>Synchytriaceae</taxon>
        <taxon>Synchytrium</taxon>
    </lineage>
</organism>
<gene>
    <name evidence="4" type="ORF">SeMB42_g07793</name>
</gene>
<protein>
    <recommendedName>
        <fullName evidence="3">RING-type domain-containing protein</fullName>
    </recommendedName>
</protein>
<sequence length="446" mass="50667">MARQFGEKMIRYRSMSHGRDIVRSGSAGRRGSRGRHGAMRSSYTGMTSDAIGHVDMMGGSSGIDGMVERLNIGTSQHAASSSRQDSTRPLSMDLPTFIGILVEMSGLCRKWYGSLYTANIAEDVRDHLQYIQTVCEAIIDQTTESGIQQRIAAIFEMLHSVMVRMDTSPTRWGFRMKSEFKDLMCRLDGRERVLRADLEVARKYSIVVRLINKMFTNIDAEISRMDTDQSHVKLALKLMRRGWRRYFGDVIEGILWGTYKWLEESREGDNPWQNPEPGARPQLWRTDPVVARKYSIVLRLINEMLTAVNEELSTCLIYCRKHADLKSLRDAWEATGDITEESPIRQGPSASYAFQEPSESYAFQEPSENYTFEEVEKCSICLDEIDELSGSSMCQGTSPCTICYEPLELAMKAGIQVLCCDHQFHKKCIGRWLDISNSCPACRCQV</sequence>
<evidence type="ECO:0000259" key="3">
    <source>
        <dbReference type="PROSITE" id="PS50089"/>
    </source>
</evidence>
<feature type="region of interest" description="Disordered" evidence="2">
    <location>
        <begin position="21"/>
        <end position="42"/>
    </location>
</feature>
<dbReference type="InterPro" id="IPR013083">
    <property type="entry name" value="Znf_RING/FYVE/PHD"/>
</dbReference>
<dbReference type="GO" id="GO:0008270">
    <property type="term" value="F:zinc ion binding"/>
    <property type="evidence" value="ECO:0007669"/>
    <property type="project" value="UniProtKB-KW"/>
</dbReference>
<evidence type="ECO:0000313" key="4">
    <source>
        <dbReference type="EMBL" id="TPX31219.1"/>
    </source>
</evidence>
<evidence type="ECO:0000256" key="1">
    <source>
        <dbReference type="PROSITE-ProRule" id="PRU00175"/>
    </source>
</evidence>
<keyword evidence="5" id="KW-1185">Reference proteome</keyword>
<proteinExistence type="predicted"/>